<sequence length="842" mass="94129">MKPISEASLPYTESDNSGRDARQGRNTTASSLSCHSDPFAKSGIDIEDGVQLRDFSSPGPAMTRNKTPDPNRFVAERPSRLNGNVGTGISVPRTNNVSSEDQAASEWETVAADDAFESYPEAAPRSLRRQRNFNFGHKLQDTSQTNQNIWAAQTQNFELVSQPGSSLQQSVRAALKASPRLRSFHSSSSLYSDWGKNNGLGRGKEANAQVNTHLPYPPAAFIPTNDRAQEARKRYSHASSDSDEDPFKYDGDAYSGFLRPSAEKEVSDALHRAGVAVSSKESIPRSIDGNIPIASRGGVPVASFYNAAAILVKVPVRREENKSTRRVPLPDRRLAGEIASLVKNRPLTGTDGDWQTVTTEHPFDSMQQEFHDSIAKGTGSSVADVSDVTERDPHAHSYNSTDRIIRHPHGNNSYSSYHIRHDRRTNLPISVPRYGEGPGNFAYNATRNFVQPMSRLPESAARFSNLFRKEPTEPTHDRESVLLSDLPPKRGSYQSLDSDAVPHESGGIEETSPDGRKYFSWTRIRENLGREPPKTPLTILDQPLYSHGIQEPDSSNKPAHVPHDDFLSKLPRLPFPLVSLPEAQMLQRFKRQRGEEDHTESASDFAARGRSYTLSTANSPHLPKTPSPHSRSFWANSPESVTRPAPTHHRQRLRQVFRRRDSSERISDMLVSSSAILDTPPPTDPKSSTQRVWYRGLQPNFSTPRTGIPPNHGYSSSIQDPRIGRLQSGWQTPNGSPFTQAESRLIEEAREDIRRHRQHADIVAERGKRMFMWIMILTLFFPFIGPVVLYGKLNSTISWYTHGEMQRLTKDQRGTLKQQLIVEAVIYPALIISLSVYYSVHN</sequence>
<proteinExistence type="predicted"/>
<keyword evidence="4" id="KW-1185">Reference proteome</keyword>
<evidence type="ECO:0000256" key="2">
    <source>
        <dbReference type="SAM" id="Phobius"/>
    </source>
</evidence>
<feature type="compositionally biased region" description="Polar residues" evidence="1">
    <location>
        <begin position="728"/>
        <end position="738"/>
    </location>
</feature>
<gene>
    <name evidence="3" type="ORF">FTOL_08145</name>
</gene>
<feature type="compositionally biased region" description="Basic residues" evidence="1">
    <location>
        <begin position="646"/>
        <end position="657"/>
    </location>
</feature>
<organism evidence="3 4">
    <name type="scientific">Fusarium torulosum</name>
    <dbReference type="NCBI Taxonomy" id="33205"/>
    <lineage>
        <taxon>Eukaryota</taxon>
        <taxon>Fungi</taxon>
        <taxon>Dikarya</taxon>
        <taxon>Ascomycota</taxon>
        <taxon>Pezizomycotina</taxon>
        <taxon>Sordariomycetes</taxon>
        <taxon>Hypocreomycetidae</taxon>
        <taxon>Hypocreales</taxon>
        <taxon>Nectriaceae</taxon>
        <taxon>Fusarium</taxon>
    </lineage>
</organism>
<feature type="region of interest" description="Disordered" evidence="1">
    <location>
        <begin position="221"/>
        <end position="247"/>
    </location>
</feature>
<keyword evidence="2" id="KW-1133">Transmembrane helix</keyword>
<evidence type="ECO:0000313" key="4">
    <source>
        <dbReference type="Proteomes" id="UP001187734"/>
    </source>
</evidence>
<accession>A0AAE8MC29</accession>
<feature type="compositionally biased region" description="Basic and acidic residues" evidence="1">
    <location>
        <begin position="66"/>
        <end position="79"/>
    </location>
</feature>
<dbReference type="AlphaFoldDB" id="A0AAE8MC29"/>
<feature type="transmembrane region" description="Helical" evidence="2">
    <location>
        <begin position="820"/>
        <end position="840"/>
    </location>
</feature>
<feature type="region of interest" description="Disordered" evidence="1">
    <location>
        <begin position="700"/>
        <end position="738"/>
    </location>
</feature>
<feature type="transmembrane region" description="Helical" evidence="2">
    <location>
        <begin position="770"/>
        <end position="790"/>
    </location>
</feature>
<feature type="region of interest" description="Disordered" evidence="1">
    <location>
        <begin position="614"/>
        <end position="665"/>
    </location>
</feature>
<evidence type="ECO:0000256" key="1">
    <source>
        <dbReference type="SAM" id="MobiDB-lite"/>
    </source>
</evidence>
<feature type="compositionally biased region" description="Polar residues" evidence="1">
    <location>
        <begin position="24"/>
        <end position="34"/>
    </location>
</feature>
<dbReference type="EMBL" id="ONZP01000281">
    <property type="protein sequence ID" value="SPJ79754.1"/>
    <property type="molecule type" value="Genomic_DNA"/>
</dbReference>
<feature type="region of interest" description="Disordered" evidence="1">
    <location>
        <begin position="468"/>
        <end position="515"/>
    </location>
</feature>
<protein>
    <submittedName>
        <fullName evidence="3">Uncharacterized protein</fullName>
    </submittedName>
</protein>
<name>A0AAE8MC29_9HYPO</name>
<reference evidence="3" key="1">
    <citation type="submission" date="2018-03" db="EMBL/GenBank/DDBJ databases">
        <authorList>
            <person name="Guldener U."/>
        </authorList>
    </citation>
    <scope>NUCLEOTIDE SEQUENCE</scope>
</reference>
<feature type="compositionally biased region" description="Basic and acidic residues" evidence="1">
    <location>
        <begin position="468"/>
        <end position="480"/>
    </location>
</feature>
<feature type="compositionally biased region" description="Polar residues" evidence="1">
    <location>
        <begin position="627"/>
        <end position="640"/>
    </location>
</feature>
<comment type="caution">
    <text evidence="3">The sequence shown here is derived from an EMBL/GenBank/DDBJ whole genome shotgun (WGS) entry which is preliminary data.</text>
</comment>
<feature type="region of interest" description="Disordered" evidence="1">
    <location>
        <begin position="1"/>
        <end position="101"/>
    </location>
</feature>
<feature type="region of interest" description="Disordered" evidence="1">
    <location>
        <begin position="589"/>
        <end position="608"/>
    </location>
</feature>
<feature type="compositionally biased region" description="Basic and acidic residues" evidence="1">
    <location>
        <begin position="592"/>
        <end position="601"/>
    </location>
</feature>
<feature type="compositionally biased region" description="Polar residues" evidence="1">
    <location>
        <begin position="92"/>
        <end position="101"/>
    </location>
</feature>
<evidence type="ECO:0000313" key="3">
    <source>
        <dbReference type="EMBL" id="SPJ79754.1"/>
    </source>
</evidence>
<keyword evidence="2" id="KW-0472">Membrane</keyword>
<feature type="region of interest" description="Disordered" evidence="1">
    <location>
        <begin position="546"/>
        <end position="565"/>
    </location>
</feature>
<keyword evidence="2" id="KW-0812">Transmembrane</keyword>
<dbReference type="Proteomes" id="UP001187734">
    <property type="component" value="Unassembled WGS sequence"/>
</dbReference>